<dbReference type="PROSITE" id="PS50110">
    <property type="entry name" value="RESPONSE_REGULATORY"/>
    <property type="match status" value="1"/>
</dbReference>
<feature type="modified residue" description="4-aspartylphosphate" evidence="6">
    <location>
        <position position="49"/>
    </location>
</feature>
<organism evidence="10 11">
    <name type="scientific">Aeromicrobium alkaliterrae</name>
    <dbReference type="NCBI Taxonomy" id="302168"/>
    <lineage>
        <taxon>Bacteria</taxon>
        <taxon>Bacillati</taxon>
        <taxon>Actinomycetota</taxon>
        <taxon>Actinomycetes</taxon>
        <taxon>Propionibacteriales</taxon>
        <taxon>Nocardioidaceae</taxon>
        <taxon>Aeromicrobium</taxon>
    </lineage>
</organism>
<dbReference type="InterPro" id="IPR016032">
    <property type="entry name" value="Sig_transdc_resp-reg_C-effctor"/>
</dbReference>
<accession>A0ABN2JU68</accession>
<protein>
    <recommendedName>
        <fullName evidence="5">Sensory transduction protein RegX3</fullName>
    </recommendedName>
</protein>
<proteinExistence type="predicted"/>
<evidence type="ECO:0000256" key="6">
    <source>
        <dbReference type="PROSITE-ProRule" id="PRU00169"/>
    </source>
</evidence>
<dbReference type="CDD" id="cd00383">
    <property type="entry name" value="trans_reg_C"/>
    <property type="match status" value="1"/>
</dbReference>
<dbReference type="RefSeq" id="WP_344199978.1">
    <property type="nucleotide sequence ID" value="NZ_BAAAME010000004.1"/>
</dbReference>
<keyword evidence="4" id="KW-0804">Transcription</keyword>
<dbReference type="InterPro" id="IPR039420">
    <property type="entry name" value="WalR-like"/>
</dbReference>
<gene>
    <name evidence="10" type="ORF">GCM10009710_16770</name>
</gene>
<dbReference type="PROSITE" id="PS51755">
    <property type="entry name" value="OMPR_PHOB"/>
    <property type="match status" value="1"/>
</dbReference>
<evidence type="ECO:0000313" key="10">
    <source>
        <dbReference type="EMBL" id="GAA1737172.1"/>
    </source>
</evidence>
<dbReference type="Pfam" id="PF00486">
    <property type="entry name" value="Trans_reg_C"/>
    <property type="match status" value="1"/>
</dbReference>
<comment type="caution">
    <text evidence="10">The sequence shown here is derived from an EMBL/GenBank/DDBJ whole genome shotgun (WGS) entry which is preliminary data.</text>
</comment>
<dbReference type="Pfam" id="PF00072">
    <property type="entry name" value="Response_reg"/>
    <property type="match status" value="1"/>
</dbReference>
<keyword evidence="2" id="KW-0805">Transcription regulation</keyword>
<dbReference type="InterPro" id="IPR011006">
    <property type="entry name" value="CheY-like_superfamily"/>
</dbReference>
<dbReference type="InterPro" id="IPR036388">
    <property type="entry name" value="WH-like_DNA-bd_sf"/>
</dbReference>
<evidence type="ECO:0000259" key="8">
    <source>
        <dbReference type="PROSITE" id="PS50110"/>
    </source>
</evidence>
<feature type="domain" description="OmpR/PhoB-type" evidence="9">
    <location>
        <begin position="121"/>
        <end position="218"/>
    </location>
</feature>
<dbReference type="PANTHER" id="PTHR48111">
    <property type="entry name" value="REGULATOR OF RPOS"/>
    <property type="match status" value="1"/>
</dbReference>
<name>A0ABN2JU68_9ACTN</name>
<sequence>MRVVIVEDDPGVADALTQALRGHGWSVRHASTAHAALELVDDAELVLLDMGLPDRDGLWVCQQVRQRSAVPIVALTARRHESAIVNALRAGVDDYVTKPYSTDVLLARIDAVVRRASGTAVAAPAVDPGFTIDATAREVRFAAGQVVQLTAKECELLQALARTPGRPVTRAALMEEVWDTTWVGASRTLDVHVATLRAKLDPHAQIDTVRGVGYRLAEPT</sequence>
<evidence type="ECO:0000256" key="3">
    <source>
        <dbReference type="ARBA" id="ARBA00023125"/>
    </source>
</evidence>
<evidence type="ECO:0000256" key="4">
    <source>
        <dbReference type="ARBA" id="ARBA00023163"/>
    </source>
</evidence>
<dbReference type="EMBL" id="BAAAME010000004">
    <property type="protein sequence ID" value="GAA1737172.1"/>
    <property type="molecule type" value="Genomic_DNA"/>
</dbReference>
<dbReference type="Gene3D" id="6.10.250.690">
    <property type="match status" value="1"/>
</dbReference>
<dbReference type="Gene3D" id="3.40.50.2300">
    <property type="match status" value="1"/>
</dbReference>
<evidence type="ECO:0000256" key="1">
    <source>
        <dbReference type="ARBA" id="ARBA00022553"/>
    </source>
</evidence>
<dbReference type="Proteomes" id="UP001501057">
    <property type="component" value="Unassembled WGS sequence"/>
</dbReference>
<feature type="domain" description="Response regulatory" evidence="8">
    <location>
        <begin position="2"/>
        <end position="113"/>
    </location>
</feature>
<keyword evidence="11" id="KW-1185">Reference proteome</keyword>
<evidence type="ECO:0000256" key="2">
    <source>
        <dbReference type="ARBA" id="ARBA00023015"/>
    </source>
</evidence>
<dbReference type="SUPFAM" id="SSF52172">
    <property type="entry name" value="CheY-like"/>
    <property type="match status" value="1"/>
</dbReference>
<evidence type="ECO:0000259" key="9">
    <source>
        <dbReference type="PROSITE" id="PS51755"/>
    </source>
</evidence>
<keyword evidence="3 7" id="KW-0238">DNA-binding</keyword>
<evidence type="ECO:0000256" key="5">
    <source>
        <dbReference type="ARBA" id="ARBA00041201"/>
    </source>
</evidence>
<reference evidence="10 11" key="1">
    <citation type="journal article" date="2019" name="Int. J. Syst. Evol. Microbiol.">
        <title>The Global Catalogue of Microorganisms (GCM) 10K type strain sequencing project: providing services to taxonomists for standard genome sequencing and annotation.</title>
        <authorList>
            <consortium name="The Broad Institute Genomics Platform"/>
            <consortium name="The Broad Institute Genome Sequencing Center for Infectious Disease"/>
            <person name="Wu L."/>
            <person name="Ma J."/>
        </authorList>
    </citation>
    <scope>NUCLEOTIDE SEQUENCE [LARGE SCALE GENOMIC DNA]</scope>
    <source>
        <strain evidence="10 11">JCM 13518</strain>
    </source>
</reference>
<dbReference type="SMART" id="SM00448">
    <property type="entry name" value="REC"/>
    <property type="match status" value="1"/>
</dbReference>
<dbReference type="SMART" id="SM00862">
    <property type="entry name" value="Trans_reg_C"/>
    <property type="match status" value="1"/>
</dbReference>
<keyword evidence="1 6" id="KW-0597">Phosphoprotein</keyword>
<dbReference type="SUPFAM" id="SSF46894">
    <property type="entry name" value="C-terminal effector domain of the bipartite response regulators"/>
    <property type="match status" value="1"/>
</dbReference>
<evidence type="ECO:0000313" key="11">
    <source>
        <dbReference type="Proteomes" id="UP001501057"/>
    </source>
</evidence>
<dbReference type="InterPro" id="IPR001867">
    <property type="entry name" value="OmpR/PhoB-type_DNA-bd"/>
</dbReference>
<dbReference type="Gene3D" id="1.10.10.10">
    <property type="entry name" value="Winged helix-like DNA-binding domain superfamily/Winged helix DNA-binding domain"/>
    <property type="match status" value="1"/>
</dbReference>
<evidence type="ECO:0000256" key="7">
    <source>
        <dbReference type="PROSITE-ProRule" id="PRU01091"/>
    </source>
</evidence>
<dbReference type="PANTHER" id="PTHR48111:SF72">
    <property type="entry name" value="SENSORY TRANSDUCTION PROTEIN REGX3"/>
    <property type="match status" value="1"/>
</dbReference>
<dbReference type="InterPro" id="IPR001789">
    <property type="entry name" value="Sig_transdc_resp-reg_receiver"/>
</dbReference>
<feature type="DNA-binding region" description="OmpR/PhoB-type" evidence="7">
    <location>
        <begin position="121"/>
        <end position="218"/>
    </location>
</feature>